<feature type="compositionally biased region" description="Low complexity" evidence="1">
    <location>
        <begin position="892"/>
        <end position="919"/>
    </location>
</feature>
<feature type="region of interest" description="Disordered" evidence="1">
    <location>
        <begin position="1352"/>
        <end position="1382"/>
    </location>
</feature>
<dbReference type="InterPro" id="IPR032774">
    <property type="entry name" value="WG_beta_rep"/>
</dbReference>
<reference evidence="2 3" key="1">
    <citation type="submission" date="2017-03" db="EMBL/GenBank/DDBJ databases">
        <title>Whole genome sequence of Micromonospora wenchangensis, isolated from mangrove soil.</title>
        <authorList>
            <person name="Yang H."/>
        </authorList>
    </citation>
    <scope>NUCLEOTIDE SEQUENCE [LARGE SCALE GENOMIC DNA]</scope>
    <source>
        <strain evidence="2 3">CCTCC AA 2012002</strain>
    </source>
</reference>
<feature type="compositionally biased region" description="Basic and acidic residues" evidence="1">
    <location>
        <begin position="389"/>
        <end position="400"/>
    </location>
</feature>
<feature type="compositionally biased region" description="Low complexity" evidence="1">
    <location>
        <begin position="434"/>
        <end position="445"/>
    </location>
</feature>
<evidence type="ECO:0000313" key="3">
    <source>
        <dbReference type="Proteomes" id="UP000197174"/>
    </source>
</evidence>
<dbReference type="PANTHER" id="PTHR37841">
    <property type="entry name" value="GLR2918 PROTEIN"/>
    <property type="match status" value="1"/>
</dbReference>
<sequence length="1601" mass="168476">MTGWSDRWDAPAEPSWVIEPTSEWHPQFPGQRYPGDLGSQYADPRGRVTASGRAEVPPLAPTRSDGTYLGRSWSDLDDGPPRRDDPRDERHGDHDPYRRLADETYRAPTDETYRAPTDEAYRRPSDEPIWQRERRQPAPGRHDDRPDVDRRTDRVSWSDRRRGGGEPAPTGWHRDRADTDRYDSPPRQERSAPGITPVSPGRPPVSPAPRHEPPRDRPDRFTEPDWRREPDEGPPRRRTTSERPTAAPGHRVDDEPHHRAADRYDPYPAGPARGGDLPTRFREDDPPRRDTDRRPAAHGHPDRWQRPLHDEPPVRPRDDTPPGPPPRHDGRSTTPAIPEERWQHPRGHDERRPAQPYEPAARHVAYPDLRPQDEPYREPWGRTGTGPRPAREPDHGRDGRPAYPPRHPAEPPTRHEDRPAAWTGPGQPGDRRPGAAPGRPGVGTPPLDPPSGRPVSGAPVSGLPVSPAPVSSPPGSTAAGPPATGPWGPRPGPPPPPAGTRPGGSDAPAPAAGRRTPLPPDAPASPAELPTRKRHAAGRPPVPAPDQPTPVSAPPAARLHIEFRRPPESTPPVDRPTGRPPVAPATGTDRPTEPGTGGRPPAAPATDRPALEITPDRPRRYVPPAPVTGGTDRPGSATRPPSEGSAAWFRPGRSTPTPATPTDRTTADGTAPDPATAGRPAAPDGTPTGGAEVPVPRSPAPPSHPTDPGPVPSGTTGDPGRSTIPAGDPADPGGRPAVAAGAEPHTVDGPADVGAAAGPPRAGRSVPATPDALLDAPDPFGATLGTAGSGPPATPDPVTPPDVPAGTSPQNRSDTVDADAGPTQRFTPVAPTGTDPAGDHAVPAAVPDRTVPVSPAPVTGSTVTDLPGTARPDTGLPESALADIGLPGSALPGGARPGTATAPPAGTATAGAGPVGTAVGRDDPARTGPAGTRPTDPGPAGTTTEDDGAARTDPGDTASTGTGPAGTGTGDDEPSRTTPTRTEPDGTGPASALTDGTGPGSAVTDGTGPGSTLTDGTVTDGTGTGGGGTGGGGPAATVTVGEQHGPPSPDRTVPVDPRATADRAAPPDRPTATAPVATEDRAGTTDRPAGTDRTAAPDRAEPDDRATIPDRPAGTDRPADTDPQTDTDRARTTQRGATGDRVTEDRAAAAGPTVGVPAAPGDAATAARPTDPEQVLAGYRWRLDPETLREVVDDPAELRIVRRRLTEKLASALDNRARARLLSLRAVLSRLVDDLDDAVADGRLALTYAEATGELRRTALARARLAEALRWKGEFAEADRLFTEANSTELPDRLRSALHEHAGRSCYDQGRLIEACGHFERALDLYRAEDAELTDRIAVCLDAVHARAAGRGGFGPYPRSRDEVRHGRRSPRPTHDGQGRWGYADTDGELVVDYRYVEAQPFHERMAWVRRPDQAGWELIDETGGVLLGPAYARVLAFSDGLAWVSQGGDADWSAIEPDGTVVVPAGFEEVRPFRAGVAAVRRGGWGAVDRHGRLVVPPRYHGIDTTLSDGRRLDGFTDEGLAVVELAGRRGVLDRTGTVLVRPVHPALVVHPVAFLVGDGMNHWGALDRRGEPLIPPVHPDWDTVVSEIDRLLADTHPVL</sequence>
<feature type="region of interest" description="Disordered" evidence="1">
    <location>
        <begin position="1"/>
        <end position="1171"/>
    </location>
</feature>
<proteinExistence type="predicted"/>
<feature type="compositionally biased region" description="Pro residues" evidence="1">
    <location>
        <begin position="696"/>
        <end position="711"/>
    </location>
</feature>
<gene>
    <name evidence="2" type="ORF">B5D80_15885</name>
</gene>
<dbReference type="Proteomes" id="UP000197174">
    <property type="component" value="Unassembled WGS sequence"/>
</dbReference>
<dbReference type="EMBL" id="MZMV01000024">
    <property type="protein sequence ID" value="OWV06523.1"/>
    <property type="molecule type" value="Genomic_DNA"/>
</dbReference>
<feature type="compositionally biased region" description="Basic and acidic residues" evidence="1">
    <location>
        <begin position="370"/>
        <end position="380"/>
    </location>
</feature>
<feature type="compositionally biased region" description="Low complexity" evidence="1">
    <location>
        <begin position="503"/>
        <end position="515"/>
    </location>
</feature>
<dbReference type="InterPro" id="IPR011990">
    <property type="entry name" value="TPR-like_helical_dom_sf"/>
</dbReference>
<feature type="compositionally biased region" description="Low complexity" evidence="1">
    <location>
        <begin position="725"/>
        <end position="768"/>
    </location>
</feature>
<feature type="compositionally biased region" description="Gly residues" evidence="1">
    <location>
        <begin position="1022"/>
        <end position="1034"/>
    </location>
</feature>
<feature type="compositionally biased region" description="Basic and acidic residues" evidence="1">
    <location>
        <begin position="250"/>
        <end position="265"/>
    </location>
</feature>
<feature type="compositionally biased region" description="Basic and acidic residues" evidence="1">
    <location>
        <begin position="338"/>
        <end position="353"/>
    </location>
</feature>
<feature type="compositionally biased region" description="Low complexity" evidence="1">
    <location>
        <begin position="1148"/>
        <end position="1169"/>
    </location>
</feature>
<dbReference type="PANTHER" id="PTHR37841:SF1">
    <property type="entry name" value="DUF3298 DOMAIN-CONTAINING PROTEIN"/>
    <property type="match status" value="1"/>
</dbReference>
<feature type="compositionally biased region" description="Pro residues" evidence="1">
    <location>
        <begin position="540"/>
        <end position="553"/>
    </location>
</feature>
<feature type="compositionally biased region" description="Basic and acidic residues" evidence="1">
    <location>
        <begin position="172"/>
        <end position="190"/>
    </location>
</feature>
<accession>A0A246RKW5</accession>
<feature type="compositionally biased region" description="Basic and acidic residues" evidence="1">
    <location>
        <begin position="209"/>
        <end position="241"/>
    </location>
</feature>
<evidence type="ECO:0000256" key="1">
    <source>
        <dbReference type="SAM" id="MobiDB-lite"/>
    </source>
</evidence>
<feature type="compositionally biased region" description="Basic and acidic residues" evidence="1">
    <location>
        <begin position="279"/>
        <end position="331"/>
    </location>
</feature>
<comment type="caution">
    <text evidence="2">The sequence shown here is derived from an EMBL/GenBank/DDBJ whole genome shotgun (WGS) entry which is preliminary data.</text>
</comment>
<dbReference type="Gene3D" id="1.25.40.10">
    <property type="entry name" value="Tetratricopeptide repeat domain"/>
    <property type="match status" value="1"/>
</dbReference>
<name>A0A246RKW5_9ACTN</name>
<dbReference type="Pfam" id="PF14903">
    <property type="entry name" value="WG_beta_rep"/>
    <property type="match status" value="4"/>
</dbReference>
<feature type="compositionally biased region" description="Pro residues" evidence="1">
    <location>
        <begin position="568"/>
        <end position="583"/>
    </location>
</feature>
<feature type="compositionally biased region" description="Basic and acidic residues" evidence="1">
    <location>
        <begin position="1"/>
        <end position="10"/>
    </location>
</feature>
<feature type="compositionally biased region" description="Basic and acidic residues" evidence="1">
    <location>
        <begin position="79"/>
        <end position="164"/>
    </location>
</feature>
<feature type="compositionally biased region" description="Pro residues" evidence="1">
    <location>
        <begin position="488"/>
        <end position="499"/>
    </location>
</feature>
<feature type="compositionally biased region" description="Low complexity" evidence="1">
    <location>
        <begin position="1054"/>
        <end position="1077"/>
    </location>
</feature>
<feature type="compositionally biased region" description="Basic and acidic residues" evidence="1">
    <location>
        <begin position="407"/>
        <end position="419"/>
    </location>
</feature>
<feature type="compositionally biased region" description="Low complexity" evidence="1">
    <location>
        <begin position="655"/>
        <end position="677"/>
    </location>
</feature>
<protein>
    <submittedName>
        <fullName evidence="2">Uncharacterized protein</fullName>
    </submittedName>
</protein>
<keyword evidence="3" id="KW-1185">Reference proteome</keyword>
<evidence type="ECO:0000313" key="2">
    <source>
        <dbReference type="EMBL" id="OWV06523.1"/>
    </source>
</evidence>
<feature type="compositionally biased region" description="Basic and acidic residues" evidence="1">
    <location>
        <begin position="1095"/>
        <end position="1131"/>
    </location>
</feature>
<feature type="compositionally biased region" description="Low complexity" evidence="1">
    <location>
        <begin position="473"/>
        <end position="487"/>
    </location>
</feature>
<feature type="compositionally biased region" description="Pro residues" evidence="1">
    <location>
        <begin position="792"/>
        <end position="803"/>
    </location>
</feature>
<organism evidence="2 3">
    <name type="scientific">Micromonospora wenchangensis</name>
    <dbReference type="NCBI Taxonomy" id="1185415"/>
    <lineage>
        <taxon>Bacteria</taxon>
        <taxon>Bacillati</taxon>
        <taxon>Actinomycetota</taxon>
        <taxon>Actinomycetes</taxon>
        <taxon>Micromonosporales</taxon>
        <taxon>Micromonosporaceae</taxon>
        <taxon>Micromonospora</taxon>
    </lineage>
</organism>
<dbReference type="RefSeq" id="WP_245854625.1">
    <property type="nucleotide sequence ID" value="NZ_MZMV01000024.1"/>
</dbReference>
<dbReference type="SUPFAM" id="SSF48452">
    <property type="entry name" value="TPR-like"/>
    <property type="match status" value="1"/>
</dbReference>